<comment type="caution">
    <text evidence="3">The sequence shown here is derived from an EMBL/GenBank/DDBJ whole genome shotgun (WGS) entry which is preliminary data.</text>
</comment>
<proteinExistence type="predicted"/>
<dbReference type="InterPro" id="IPR015422">
    <property type="entry name" value="PyrdxlP-dep_Trfase_small"/>
</dbReference>
<accession>A0A8J3DE92</accession>
<dbReference type="Gene3D" id="3.40.640.10">
    <property type="entry name" value="Type I PLP-dependent aspartate aminotransferase-like (Major domain)"/>
    <property type="match status" value="1"/>
</dbReference>
<evidence type="ECO:0000256" key="1">
    <source>
        <dbReference type="ARBA" id="ARBA00023002"/>
    </source>
</evidence>
<dbReference type="InterPro" id="IPR023010">
    <property type="entry name" value="GcvPA"/>
</dbReference>
<gene>
    <name evidence="3" type="ORF">GCM10007047_10120</name>
</gene>
<evidence type="ECO:0000313" key="4">
    <source>
        <dbReference type="Proteomes" id="UP000642829"/>
    </source>
</evidence>
<dbReference type="NCBIfam" id="NF001696">
    <property type="entry name" value="PRK00451.1"/>
    <property type="match status" value="1"/>
</dbReference>
<dbReference type="GO" id="GO:0009116">
    <property type="term" value="P:nucleoside metabolic process"/>
    <property type="evidence" value="ECO:0007669"/>
    <property type="project" value="InterPro"/>
</dbReference>
<feature type="domain" description="Glycine cleavage system P-protein N-terminal" evidence="2">
    <location>
        <begin position="12"/>
        <end position="450"/>
    </location>
</feature>
<organism evidence="3 4">
    <name type="scientific">Cerasicoccus arenae</name>
    <dbReference type="NCBI Taxonomy" id="424488"/>
    <lineage>
        <taxon>Bacteria</taxon>
        <taxon>Pseudomonadati</taxon>
        <taxon>Verrucomicrobiota</taxon>
        <taxon>Opitutia</taxon>
        <taxon>Puniceicoccales</taxon>
        <taxon>Cerasicoccaceae</taxon>
        <taxon>Cerasicoccus</taxon>
    </lineage>
</organism>
<keyword evidence="4" id="KW-1185">Reference proteome</keyword>
<keyword evidence="1" id="KW-0560">Oxidoreductase</keyword>
<dbReference type="InterPro" id="IPR015421">
    <property type="entry name" value="PyrdxlP-dep_Trfase_major"/>
</dbReference>
<protein>
    <submittedName>
        <fullName evidence="3">Glycine dehydrogenase</fullName>
    </submittedName>
</protein>
<name>A0A8J3DE92_9BACT</name>
<dbReference type="InterPro" id="IPR049315">
    <property type="entry name" value="GDC-P_N"/>
</dbReference>
<dbReference type="Proteomes" id="UP000642829">
    <property type="component" value="Unassembled WGS sequence"/>
</dbReference>
<dbReference type="EMBL" id="BMXG01000005">
    <property type="protein sequence ID" value="GHB96301.1"/>
    <property type="molecule type" value="Genomic_DNA"/>
</dbReference>
<dbReference type="PANTHER" id="PTHR42806:SF1">
    <property type="entry name" value="GLYCINE DEHYDROGENASE (DECARBOXYLATING)"/>
    <property type="match status" value="1"/>
</dbReference>
<evidence type="ECO:0000259" key="2">
    <source>
        <dbReference type="Pfam" id="PF02347"/>
    </source>
</evidence>
<sequence length="455" mass="49894">MSDAILTGYNVHTEEDRQKMLAAMGKSTIADLFTEVPEHLRVSGLLDLPPPLNEWELERHLRDLANQNATTLDTLSFLGAGAYEHFVPSVIDAIATRGEFLTAYTPYQPEMAQGILRFLHDFQLTISKFLGLPAVNCSVYDGATALAEAAWMTCRITGKRRIVVSASLWPDYRNVLETYLRGRGVNLITAPTDEATGQIDEAALATLIDEETASFLFQSPNRFGVVEPMTRIGQLVKEHDCLNVMASYPMIFGLMKNPGQAEVDIAVCEGQCLGLHLNAGGPYLGIIATKTEYEMHLPGRIVGQCTDLKGEEALALVKEEREQHVARHEATSHICSNQANLALRALIYLCLIGEQGFRNVADLCVQKAHYLEEKLTALGGVSRVHTGPFFNEFLLTLPKPATEILATLREQDIFGGVAVTDLDPAAPDNQLLIAVTETKTKADLDRMVECLAAAL</sequence>
<dbReference type="AlphaFoldDB" id="A0A8J3DE92"/>
<evidence type="ECO:0000313" key="3">
    <source>
        <dbReference type="EMBL" id="GHB96301.1"/>
    </source>
</evidence>
<dbReference type="RefSeq" id="WP_189512526.1">
    <property type="nucleotide sequence ID" value="NZ_BMXG01000005.1"/>
</dbReference>
<dbReference type="PIRSF" id="PIRSF006815">
    <property type="entry name" value="GcvPA"/>
    <property type="match status" value="1"/>
</dbReference>
<dbReference type="SUPFAM" id="SSF53383">
    <property type="entry name" value="PLP-dependent transferases"/>
    <property type="match status" value="1"/>
</dbReference>
<dbReference type="Gene3D" id="3.90.1150.10">
    <property type="entry name" value="Aspartate Aminotransferase, domain 1"/>
    <property type="match status" value="1"/>
</dbReference>
<reference evidence="3" key="1">
    <citation type="journal article" date="2014" name="Int. J. Syst. Evol. Microbiol.">
        <title>Complete genome sequence of Corynebacterium casei LMG S-19264T (=DSM 44701T), isolated from a smear-ripened cheese.</title>
        <authorList>
            <consortium name="US DOE Joint Genome Institute (JGI-PGF)"/>
            <person name="Walter F."/>
            <person name="Albersmeier A."/>
            <person name="Kalinowski J."/>
            <person name="Ruckert C."/>
        </authorList>
    </citation>
    <scope>NUCLEOTIDE SEQUENCE</scope>
    <source>
        <strain evidence="3">KCTC 12870</strain>
    </source>
</reference>
<dbReference type="PANTHER" id="PTHR42806">
    <property type="entry name" value="GLYCINE CLEAVAGE SYSTEM P-PROTEIN"/>
    <property type="match status" value="1"/>
</dbReference>
<reference evidence="3" key="2">
    <citation type="submission" date="2020-09" db="EMBL/GenBank/DDBJ databases">
        <authorList>
            <person name="Sun Q."/>
            <person name="Kim S."/>
        </authorList>
    </citation>
    <scope>NUCLEOTIDE SEQUENCE</scope>
    <source>
        <strain evidence="3">KCTC 12870</strain>
    </source>
</reference>
<dbReference type="GO" id="GO:0004375">
    <property type="term" value="F:glycine dehydrogenase (decarboxylating) activity"/>
    <property type="evidence" value="ECO:0007669"/>
    <property type="project" value="InterPro"/>
</dbReference>
<dbReference type="Pfam" id="PF02347">
    <property type="entry name" value="GDC-P"/>
    <property type="match status" value="1"/>
</dbReference>
<dbReference type="InterPro" id="IPR015424">
    <property type="entry name" value="PyrdxlP-dep_Trfase"/>
</dbReference>